<sequence>MLPYVFVALITVLNILEMLLMAYLPFYATCKQLGCSIGKVYWLLFFPIYLVAVNLPYFFEPFLFIAYFYILFRLANKKNRAFSFFNAAFIVLSYDTFHRFFRSVMTKIIDLDSLYHLFFNFFLAVSFVEYLVPLFCLILVLKNIDLRFDLLEKDDFKKIVCKANIIFIALLLSMTMWTIIMGNHAFLINTFGSTISLVHLLLFLYVAQYLKSQQNTYMVHQEIKRREDENKELNQFVNKLGSLYDEIRGFRHDFAGIIASLAPVIQERNINEIELVYKDVLLTTNANLQKLDYSAFDLKNIDDLAFRNALAKAMLEAEKQGVTFKCDVPGHIPVVDISMLDMIRILSILLTNAVEAAQEADKPLVEVAITNKNNVITVMIYNTRSKIPLNKRRIWEKGVSSKGDDRGLGLYNLKKLLGDYPQLSLETKVGQEDFTQIMTIQ</sequence>
<feature type="transmembrane region" description="Helical" evidence="1">
    <location>
        <begin position="58"/>
        <end position="75"/>
    </location>
</feature>
<evidence type="ECO:0000259" key="2">
    <source>
        <dbReference type="Pfam" id="PF14501"/>
    </source>
</evidence>
<keyword evidence="1" id="KW-0812">Transmembrane</keyword>
<dbReference type="EMBL" id="RJNF01000031">
    <property type="protein sequence ID" value="RSI54585.1"/>
    <property type="molecule type" value="Genomic_DNA"/>
</dbReference>
<dbReference type="PANTHER" id="PTHR40448:SF1">
    <property type="entry name" value="TWO-COMPONENT SENSOR HISTIDINE KINASE"/>
    <property type="match status" value="1"/>
</dbReference>
<feature type="transmembrane region" description="Helical" evidence="1">
    <location>
        <begin position="6"/>
        <end position="26"/>
    </location>
</feature>
<dbReference type="GO" id="GO:0016301">
    <property type="term" value="F:kinase activity"/>
    <property type="evidence" value="ECO:0007669"/>
    <property type="project" value="UniProtKB-KW"/>
</dbReference>
<proteinExistence type="predicted"/>
<comment type="caution">
    <text evidence="3">The sequence shown here is derived from an EMBL/GenBank/DDBJ whole genome shotgun (WGS) entry which is preliminary data.</text>
</comment>
<dbReference type="GO" id="GO:0042802">
    <property type="term" value="F:identical protein binding"/>
    <property type="evidence" value="ECO:0007669"/>
    <property type="project" value="TreeGrafter"/>
</dbReference>
<dbReference type="Pfam" id="PF14501">
    <property type="entry name" value="HATPase_c_5"/>
    <property type="match status" value="1"/>
</dbReference>
<keyword evidence="3" id="KW-0808">Transferase</keyword>
<feature type="transmembrane region" description="Helical" evidence="1">
    <location>
        <begin position="121"/>
        <end position="141"/>
    </location>
</feature>
<dbReference type="SUPFAM" id="SSF55874">
    <property type="entry name" value="ATPase domain of HSP90 chaperone/DNA topoisomerase II/histidine kinase"/>
    <property type="match status" value="1"/>
</dbReference>
<dbReference type="PANTHER" id="PTHR40448">
    <property type="entry name" value="TWO-COMPONENT SENSOR HISTIDINE KINASE"/>
    <property type="match status" value="1"/>
</dbReference>
<gene>
    <name evidence="3" type="ORF">D8867_09400</name>
</gene>
<feature type="domain" description="Sensor histidine kinase NatK-like C-terminal" evidence="2">
    <location>
        <begin position="338"/>
        <end position="441"/>
    </location>
</feature>
<keyword evidence="1" id="KW-0472">Membrane</keyword>
<reference evidence="3 4" key="1">
    <citation type="submission" date="2018-11" db="EMBL/GenBank/DDBJ databases">
        <title>Species Designations Belie Phenotypic and Genotypic Heterogeneity in Oral Streptococci.</title>
        <authorList>
            <person name="Velsko I."/>
        </authorList>
    </citation>
    <scope>NUCLEOTIDE SEQUENCE [LARGE SCALE GENOMIC DNA]</scope>
    <source>
        <strain evidence="3 4">BCC42</strain>
    </source>
</reference>
<dbReference type="Proteomes" id="UP000273998">
    <property type="component" value="Unassembled WGS sequence"/>
</dbReference>
<dbReference type="RefSeq" id="WP_235289686.1">
    <property type="nucleotide sequence ID" value="NZ_JAHCZX010000006.1"/>
</dbReference>
<dbReference type="InterPro" id="IPR032834">
    <property type="entry name" value="NatK-like_C"/>
</dbReference>
<accession>A0AAX1Y9D4</accession>
<keyword evidence="3" id="KW-0418">Kinase</keyword>
<evidence type="ECO:0000313" key="3">
    <source>
        <dbReference type="EMBL" id="RSI54585.1"/>
    </source>
</evidence>
<protein>
    <submittedName>
        <fullName evidence="3">Sensory histidine kinase DcuS</fullName>
    </submittedName>
</protein>
<feature type="transmembrane region" description="Helical" evidence="1">
    <location>
        <begin position="82"/>
        <end position="101"/>
    </location>
</feature>
<dbReference type="InterPro" id="IPR036890">
    <property type="entry name" value="HATPase_C_sf"/>
</dbReference>
<evidence type="ECO:0000256" key="1">
    <source>
        <dbReference type="SAM" id="Phobius"/>
    </source>
</evidence>
<organism evidence="3 4">
    <name type="scientific">Streptococcus salivarius</name>
    <dbReference type="NCBI Taxonomy" id="1304"/>
    <lineage>
        <taxon>Bacteria</taxon>
        <taxon>Bacillati</taxon>
        <taxon>Bacillota</taxon>
        <taxon>Bacilli</taxon>
        <taxon>Lactobacillales</taxon>
        <taxon>Streptococcaceae</taxon>
        <taxon>Streptococcus</taxon>
    </lineage>
</organism>
<feature type="transmembrane region" description="Helical" evidence="1">
    <location>
        <begin position="161"/>
        <end position="180"/>
    </location>
</feature>
<dbReference type="AlphaFoldDB" id="A0AAX1Y9D4"/>
<evidence type="ECO:0000313" key="4">
    <source>
        <dbReference type="Proteomes" id="UP000273998"/>
    </source>
</evidence>
<keyword evidence="1" id="KW-1133">Transmembrane helix</keyword>
<name>A0AAX1Y9D4_STRSL</name>
<feature type="transmembrane region" description="Helical" evidence="1">
    <location>
        <begin position="186"/>
        <end position="207"/>
    </location>
</feature>
<dbReference type="Gene3D" id="3.30.565.10">
    <property type="entry name" value="Histidine kinase-like ATPase, C-terminal domain"/>
    <property type="match status" value="1"/>
</dbReference>